<evidence type="ECO:0000313" key="3">
    <source>
        <dbReference type="Proteomes" id="UP000479710"/>
    </source>
</evidence>
<dbReference type="Proteomes" id="UP000479710">
    <property type="component" value="Unassembled WGS sequence"/>
</dbReference>
<protein>
    <submittedName>
        <fullName evidence="2">Uncharacterized protein</fullName>
    </submittedName>
</protein>
<keyword evidence="3" id="KW-1185">Reference proteome</keyword>
<feature type="region of interest" description="Disordered" evidence="1">
    <location>
        <begin position="126"/>
        <end position="147"/>
    </location>
</feature>
<dbReference type="AlphaFoldDB" id="A0A6G1DLG2"/>
<reference evidence="2 3" key="1">
    <citation type="submission" date="2019-11" db="EMBL/GenBank/DDBJ databases">
        <title>Whole genome sequence of Oryza granulata.</title>
        <authorList>
            <person name="Li W."/>
        </authorList>
    </citation>
    <scope>NUCLEOTIDE SEQUENCE [LARGE SCALE GENOMIC DNA]</scope>
    <source>
        <strain evidence="3">cv. Menghai</strain>
        <tissue evidence="2">Leaf</tissue>
    </source>
</reference>
<gene>
    <name evidence="2" type="ORF">E2562_019756</name>
</gene>
<feature type="region of interest" description="Disordered" evidence="1">
    <location>
        <begin position="54"/>
        <end position="83"/>
    </location>
</feature>
<dbReference type="EMBL" id="SPHZ02000006">
    <property type="protein sequence ID" value="KAF0912944.1"/>
    <property type="molecule type" value="Genomic_DNA"/>
</dbReference>
<evidence type="ECO:0000313" key="2">
    <source>
        <dbReference type="EMBL" id="KAF0912944.1"/>
    </source>
</evidence>
<proteinExistence type="predicted"/>
<evidence type="ECO:0000256" key="1">
    <source>
        <dbReference type="SAM" id="MobiDB-lite"/>
    </source>
</evidence>
<organism evidence="2 3">
    <name type="scientific">Oryza meyeriana var. granulata</name>
    <dbReference type="NCBI Taxonomy" id="110450"/>
    <lineage>
        <taxon>Eukaryota</taxon>
        <taxon>Viridiplantae</taxon>
        <taxon>Streptophyta</taxon>
        <taxon>Embryophyta</taxon>
        <taxon>Tracheophyta</taxon>
        <taxon>Spermatophyta</taxon>
        <taxon>Magnoliopsida</taxon>
        <taxon>Liliopsida</taxon>
        <taxon>Poales</taxon>
        <taxon>Poaceae</taxon>
        <taxon>BOP clade</taxon>
        <taxon>Oryzoideae</taxon>
        <taxon>Oryzeae</taxon>
        <taxon>Oryzinae</taxon>
        <taxon>Oryza</taxon>
        <taxon>Oryza meyeriana</taxon>
    </lineage>
</organism>
<accession>A0A6G1DLG2</accession>
<sequence length="147" mass="14834">MGRLGHRLGGTGLMARLDGGLQRGAAVEEGGGGAEKKMGQPWCSPAVGGAAVDGATAAQARDDGDGSIFRRSSSCSPGDGERWQQHSSACAVQRRVAATALICSLLGLVGVKGVAGERSRRATACRLHGKKRGSSALPADPVLDGPD</sequence>
<name>A0A6G1DLG2_9ORYZ</name>
<comment type="caution">
    <text evidence="2">The sequence shown here is derived from an EMBL/GenBank/DDBJ whole genome shotgun (WGS) entry which is preliminary data.</text>
</comment>